<evidence type="ECO:0000256" key="1">
    <source>
        <dbReference type="SAM" id="MobiDB-lite"/>
    </source>
</evidence>
<feature type="region of interest" description="Disordered" evidence="1">
    <location>
        <begin position="40"/>
        <end position="97"/>
    </location>
</feature>
<keyword evidence="2" id="KW-0732">Signal</keyword>
<feature type="chain" id="PRO_5001461003" evidence="2">
    <location>
        <begin position="23"/>
        <end position="153"/>
    </location>
</feature>
<evidence type="ECO:0000313" key="4">
    <source>
        <dbReference type="Proteomes" id="UP000021816"/>
    </source>
</evidence>
<evidence type="ECO:0000313" key="3">
    <source>
        <dbReference type="EMBL" id="EXI77131.1"/>
    </source>
</evidence>
<dbReference type="PATRIC" id="fig|1454003.3.peg.4056"/>
<gene>
    <name evidence="3" type="ORF">AW10_03996</name>
</gene>
<proteinExistence type="predicted"/>
<evidence type="ECO:0000256" key="2">
    <source>
        <dbReference type="SAM" id="SignalP"/>
    </source>
</evidence>
<protein>
    <submittedName>
        <fullName evidence="3">Uncharacterized protein</fullName>
    </submittedName>
</protein>
<feature type="compositionally biased region" description="Basic and acidic residues" evidence="1">
    <location>
        <begin position="60"/>
        <end position="85"/>
    </location>
</feature>
<accession>A0A011NP98</accession>
<feature type="signal peptide" evidence="2">
    <location>
        <begin position="1"/>
        <end position="22"/>
    </location>
</feature>
<dbReference type="AlphaFoldDB" id="A0A011NP98"/>
<dbReference type="EMBL" id="JEMX01000115">
    <property type="protein sequence ID" value="EXI77131.1"/>
    <property type="molecule type" value="Genomic_DNA"/>
</dbReference>
<reference evidence="3 4" key="1">
    <citation type="submission" date="2014-02" db="EMBL/GenBank/DDBJ databases">
        <title>Expanding our view of genomic diversity in Candidatus Accumulibacter clades.</title>
        <authorList>
            <person name="Skennerton C.T."/>
            <person name="Barr J.J."/>
            <person name="Slater F.R."/>
            <person name="Bond P.L."/>
            <person name="Tyson G.W."/>
        </authorList>
    </citation>
    <scope>NUCLEOTIDE SEQUENCE [LARGE SCALE GENOMIC DNA]</scope>
    <source>
        <strain evidence="4">BA-92</strain>
    </source>
</reference>
<sequence length="153" mass="16827">MKHRIVVAGVSLALALPPPALAQSTLQLQLPSAEDTYREMQQQQEQRSGPCDRCGVVYRTRTENRQGPGRRDPGNAAGRDFDSPDAHMLTTPIFGSGSTVKDARQAAAPMLVHIVTVRYEDGSFAAFEQVDEPVVREGDRVRVVDGRVELRND</sequence>
<comment type="caution">
    <text evidence="3">The sequence shown here is derived from an EMBL/GenBank/DDBJ whole genome shotgun (WGS) entry which is preliminary data.</text>
</comment>
<dbReference type="Proteomes" id="UP000021816">
    <property type="component" value="Unassembled WGS sequence"/>
</dbReference>
<organism evidence="3 4">
    <name type="scientific">Candidatus Accumulibacter appositus</name>
    <dbReference type="NCBI Taxonomy" id="1454003"/>
    <lineage>
        <taxon>Bacteria</taxon>
        <taxon>Pseudomonadati</taxon>
        <taxon>Pseudomonadota</taxon>
        <taxon>Betaproteobacteria</taxon>
        <taxon>Candidatus Accumulibacter</taxon>
    </lineage>
</organism>
<name>A0A011NP98_9PROT</name>